<feature type="region of interest" description="Disordered" evidence="6">
    <location>
        <begin position="1"/>
        <end position="61"/>
    </location>
</feature>
<evidence type="ECO:0000313" key="9">
    <source>
        <dbReference type="Proteomes" id="UP001174909"/>
    </source>
</evidence>
<reference evidence="8" key="1">
    <citation type="submission" date="2023-03" db="EMBL/GenBank/DDBJ databases">
        <authorList>
            <person name="Steffen K."/>
            <person name="Cardenas P."/>
        </authorList>
    </citation>
    <scope>NUCLEOTIDE SEQUENCE</scope>
</reference>
<keyword evidence="9" id="KW-1185">Reference proteome</keyword>
<dbReference type="CDD" id="cd07993">
    <property type="entry name" value="LPLAT_DHAPAT-like"/>
    <property type="match status" value="1"/>
</dbReference>
<evidence type="ECO:0000313" key="8">
    <source>
        <dbReference type="EMBL" id="CAI8002500.1"/>
    </source>
</evidence>
<evidence type="ECO:0000256" key="3">
    <source>
        <dbReference type="ARBA" id="ARBA00022679"/>
    </source>
</evidence>
<evidence type="ECO:0000259" key="7">
    <source>
        <dbReference type="SMART" id="SM00563"/>
    </source>
</evidence>
<dbReference type="InterPro" id="IPR041728">
    <property type="entry name" value="GPAT/DHAPAT_LPLAT"/>
</dbReference>
<dbReference type="GO" id="GO:0008654">
    <property type="term" value="P:phospholipid biosynthetic process"/>
    <property type="evidence" value="ECO:0007669"/>
    <property type="project" value="TreeGrafter"/>
</dbReference>
<accession>A0AA35W4Q6</accession>
<evidence type="ECO:0000256" key="2">
    <source>
        <dbReference type="ARBA" id="ARBA00007937"/>
    </source>
</evidence>
<dbReference type="AlphaFoldDB" id="A0AA35W4Q6"/>
<dbReference type="SMART" id="SM00563">
    <property type="entry name" value="PlsC"/>
    <property type="match status" value="1"/>
</dbReference>
<dbReference type="Pfam" id="PF19277">
    <property type="entry name" value="GPAT_C"/>
    <property type="match status" value="1"/>
</dbReference>
<proteinExistence type="inferred from homology"/>
<dbReference type="SUPFAM" id="SSF69593">
    <property type="entry name" value="Glycerol-3-phosphate (1)-acyltransferase"/>
    <property type="match status" value="1"/>
</dbReference>
<dbReference type="GO" id="GO:0031966">
    <property type="term" value="C:mitochondrial membrane"/>
    <property type="evidence" value="ECO:0007669"/>
    <property type="project" value="TreeGrafter"/>
</dbReference>
<dbReference type="GO" id="GO:0006631">
    <property type="term" value="P:fatty acid metabolic process"/>
    <property type="evidence" value="ECO:0007669"/>
    <property type="project" value="TreeGrafter"/>
</dbReference>
<name>A0AA35W4Q6_GEOBA</name>
<evidence type="ECO:0000256" key="5">
    <source>
        <dbReference type="ARBA" id="ARBA00023315"/>
    </source>
</evidence>
<evidence type="ECO:0000256" key="6">
    <source>
        <dbReference type="SAM" id="MobiDB-lite"/>
    </source>
</evidence>
<feature type="compositionally biased region" description="Low complexity" evidence="6">
    <location>
        <begin position="37"/>
        <end position="50"/>
    </location>
</feature>
<organism evidence="8 9">
    <name type="scientific">Geodia barretti</name>
    <name type="common">Barrett's horny sponge</name>
    <dbReference type="NCBI Taxonomy" id="519541"/>
    <lineage>
        <taxon>Eukaryota</taxon>
        <taxon>Metazoa</taxon>
        <taxon>Porifera</taxon>
        <taxon>Demospongiae</taxon>
        <taxon>Heteroscleromorpha</taxon>
        <taxon>Tetractinellida</taxon>
        <taxon>Astrophorina</taxon>
        <taxon>Geodiidae</taxon>
        <taxon>Geodia</taxon>
    </lineage>
</organism>
<dbReference type="PANTHER" id="PTHR12563">
    <property type="entry name" value="GLYCEROL-3-PHOSPHATE ACYLTRANSFERASE"/>
    <property type="match status" value="1"/>
</dbReference>
<dbReference type="GO" id="GO:0006072">
    <property type="term" value="P:glycerol-3-phosphate metabolic process"/>
    <property type="evidence" value="ECO:0007669"/>
    <property type="project" value="TreeGrafter"/>
</dbReference>
<dbReference type="GO" id="GO:0004366">
    <property type="term" value="F:glycerol-3-phosphate O-acyltransferase activity"/>
    <property type="evidence" value="ECO:0007669"/>
    <property type="project" value="TreeGrafter"/>
</dbReference>
<feature type="domain" description="Phospholipid/glycerol acyltransferase" evidence="7">
    <location>
        <begin position="245"/>
        <end position="376"/>
    </location>
</feature>
<sequence length="521" mass="59131">MEDLGNQRRSSEKRRERRGSDRSGAPRPRPPRRPRAVGRSSDVGPRPQSTRTRRPPQRRSLRSVLDEVKEFTPCLAVDPALLRRANNKKYTGLHRCCTHCTPSSKSKNTGDIPGMCGLVDILRLEGGKFRRLPYRLVPYLSFVVQQPMTCQRDHHKATLSSSRVQEAITKCASDADDHGKGGGRKEQEKRAAGIVSAMSSAVYRPLVRLIAWLFFWTFGHMFERLDIQHSHTAMLLQAQERGVPMVFLPSHKSHMDYLIMTFALFSLGIRIPRVAAGDNLRLPFVSWLVTHLGGFFIKRKLDVSDKKDVLYRRCLHEYMEQLLQSGESLEFFLEGSRSRSGKPCTPKAGLLSVVVDTVREGLVEDVLVVPVNISYDRLVETTFVKNELMGGEKRPETLREALKGVWSFITRRVGVVRVDFSQPFSLQEFLSKAVIAKGSLLEMSQVSRRGSTVNLTQSYHRRLVTALSYHIMYDITLCTSLTPTSMVSFLLLNKFRQYGATIDELIDGYLQLERLAELHGR</sequence>
<gene>
    <name evidence="8" type="ORF">GBAR_LOCUS3411</name>
</gene>
<keyword evidence="3" id="KW-0808">Transferase</keyword>
<dbReference type="EMBL" id="CASHTH010000482">
    <property type="protein sequence ID" value="CAI8002500.1"/>
    <property type="molecule type" value="Genomic_DNA"/>
</dbReference>
<comment type="similarity">
    <text evidence="2">Belongs to the GPAT/DAPAT family.</text>
</comment>
<evidence type="ECO:0000256" key="4">
    <source>
        <dbReference type="ARBA" id="ARBA00023136"/>
    </source>
</evidence>
<feature type="compositionally biased region" description="Basic residues" evidence="6">
    <location>
        <begin position="51"/>
        <end position="61"/>
    </location>
</feature>
<feature type="compositionally biased region" description="Basic and acidic residues" evidence="6">
    <location>
        <begin position="1"/>
        <end position="21"/>
    </location>
</feature>
<dbReference type="InterPro" id="IPR045520">
    <property type="entry name" value="GPAT/DHAPAT_C"/>
</dbReference>
<dbReference type="InterPro" id="IPR002123">
    <property type="entry name" value="Plipid/glycerol_acylTrfase"/>
</dbReference>
<evidence type="ECO:0000256" key="1">
    <source>
        <dbReference type="ARBA" id="ARBA00004370"/>
    </source>
</evidence>
<keyword evidence="4" id="KW-0472">Membrane</keyword>
<dbReference type="PANTHER" id="PTHR12563:SF23">
    <property type="entry name" value="BCDNA.GH07066"/>
    <property type="match status" value="1"/>
</dbReference>
<comment type="caution">
    <text evidence="8">The sequence shown here is derived from an EMBL/GenBank/DDBJ whole genome shotgun (WGS) entry which is preliminary data.</text>
</comment>
<dbReference type="Pfam" id="PF01553">
    <property type="entry name" value="Acyltransferase"/>
    <property type="match status" value="1"/>
</dbReference>
<comment type="subcellular location">
    <subcellularLocation>
        <location evidence="1">Membrane</location>
    </subcellularLocation>
</comment>
<dbReference type="InterPro" id="IPR022284">
    <property type="entry name" value="GPAT/DHAPAT"/>
</dbReference>
<keyword evidence="5 8" id="KW-0012">Acyltransferase</keyword>
<dbReference type="GO" id="GO:0019432">
    <property type="term" value="P:triglyceride biosynthetic process"/>
    <property type="evidence" value="ECO:0007669"/>
    <property type="project" value="TreeGrafter"/>
</dbReference>
<protein>
    <submittedName>
        <fullName evidence="8">Glycerol-3-phosphate acyltransferase 1, mitochondrial</fullName>
    </submittedName>
</protein>
<dbReference type="Proteomes" id="UP001174909">
    <property type="component" value="Unassembled WGS sequence"/>
</dbReference>